<evidence type="ECO:0000256" key="5">
    <source>
        <dbReference type="ARBA" id="ARBA00023242"/>
    </source>
</evidence>
<keyword evidence="5" id="KW-0539">Nucleus</keyword>
<evidence type="ECO:0000256" key="4">
    <source>
        <dbReference type="ARBA" id="ARBA00023163"/>
    </source>
</evidence>
<dbReference type="InterPro" id="IPR015300">
    <property type="entry name" value="DNA-bd_pseudobarrel_sf"/>
</dbReference>
<evidence type="ECO:0000259" key="6">
    <source>
        <dbReference type="PROSITE" id="PS50863"/>
    </source>
</evidence>
<dbReference type="PANTHER" id="PTHR31391">
    <property type="entry name" value="B3 DOMAIN-CONTAINING PROTEIN OS11G0197600-RELATED"/>
    <property type="match status" value="1"/>
</dbReference>
<dbReference type="InterPro" id="IPR044837">
    <property type="entry name" value="REM16-like"/>
</dbReference>
<dbReference type="GO" id="GO:0003677">
    <property type="term" value="F:DNA binding"/>
    <property type="evidence" value="ECO:0007669"/>
    <property type="project" value="UniProtKB-KW"/>
</dbReference>
<comment type="subcellular location">
    <subcellularLocation>
        <location evidence="1">Nucleus</location>
    </subcellularLocation>
</comment>
<keyword evidence="2" id="KW-0805">Transcription regulation</keyword>
<dbReference type="SMART" id="SM01019">
    <property type="entry name" value="B3"/>
    <property type="match status" value="2"/>
</dbReference>
<sequence>MPNSNGSLASPPRRSYHFFKIFLPDLSSTQLRIPPAFRPYVEGQAPARFYLKGPSEYIWGVDLVKKSDGLFLTDGWEAFAFDHSLAAGDFLLFKYNGSSTFSVMIFDNTACEKEGAFNARPTCDEKVSFSLDDGVKEEENEKTFIGTNQYVKRKRAPIDANNDCSEVVMSGMWSMRRQAARALVSGRPEHSRDSDLFNKAIMLLDNRAYDDNKKKQYRGFVSQRRPITQKEKDDALAKAQSFKSDKPCFMMVMKGSYVYHGFYLSLPGSFPFEHLPNYSGEIFLHDSNEQQWTVRYLFSKRPALSGGWGKFAVGNNLEMDDVCIFELIAQKHMKVHIFRALEDIKPLLRIGQARSLGFNPAN</sequence>
<protein>
    <submittedName>
        <fullName evidence="7">B3 domain-containing protein Os01g0723500-like isoform X1</fullName>
    </submittedName>
</protein>
<name>A0A5B8HAH0_9ASPA</name>
<dbReference type="AlphaFoldDB" id="A0A5B8HAH0"/>
<dbReference type="Gene3D" id="2.40.330.10">
    <property type="entry name" value="DNA-binding pseudobarrel domain"/>
    <property type="match status" value="2"/>
</dbReference>
<organism evidence="7">
    <name type="scientific">Cymbidium sinense</name>
    <dbReference type="NCBI Taxonomy" id="112615"/>
    <lineage>
        <taxon>Eukaryota</taxon>
        <taxon>Viridiplantae</taxon>
        <taxon>Streptophyta</taxon>
        <taxon>Embryophyta</taxon>
        <taxon>Tracheophyta</taxon>
        <taxon>Spermatophyta</taxon>
        <taxon>Magnoliopsida</taxon>
        <taxon>Liliopsida</taxon>
        <taxon>Asparagales</taxon>
        <taxon>Orchidaceae</taxon>
        <taxon>Epidendroideae</taxon>
        <taxon>Cymbidieae</taxon>
        <taxon>Cymbidiinae</taxon>
        <taxon>Cymbidium</taxon>
    </lineage>
</organism>
<evidence type="ECO:0000256" key="1">
    <source>
        <dbReference type="ARBA" id="ARBA00004123"/>
    </source>
</evidence>
<dbReference type="PROSITE" id="PS50863">
    <property type="entry name" value="B3"/>
    <property type="match status" value="2"/>
</dbReference>
<keyword evidence="4" id="KW-0804">Transcription</keyword>
<dbReference type="InterPro" id="IPR003340">
    <property type="entry name" value="B3_DNA-bd"/>
</dbReference>
<reference evidence="7" key="1">
    <citation type="journal article" date="2015" name="PLoS ONE">
        <title>Transcriptome Characterization of Cymbidium sinense 'Dharma' Using 454 Pyrosequencing and Its Application in the Identification of Genes Associated with Leaf Color Variation.</title>
        <authorList>
            <person name="Zhu G."/>
            <person name="Yang F."/>
            <person name="Shi S."/>
            <person name="Li D."/>
            <person name="Wang Z."/>
            <person name="Liu H."/>
            <person name="Huang D."/>
            <person name="Wang C."/>
        </authorList>
    </citation>
    <scope>NUCLEOTIDE SEQUENCE</scope>
</reference>
<proteinExistence type="evidence at transcript level"/>
<evidence type="ECO:0000256" key="2">
    <source>
        <dbReference type="ARBA" id="ARBA00023015"/>
    </source>
</evidence>
<dbReference type="PANTHER" id="PTHR31391:SF155">
    <property type="entry name" value="B3 DOMAIN-CONTAINING PROTEIN OS11G0197600"/>
    <property type="match status" value="1"/>
</dbReference>
<keyword evidence="3" id="KW-0238">DNA-binding</keyword>
<evidence type="ECO:0000256" key="3">
    <source>
        <dbReference type="ARBA" id="ARBA00023125"/>
    </source>
</evidence>
<dbReference type="CDD" id="cd10017">
    <property type="entry name" value="B3_DNA"/>
    <property type="match status" value="2"/>
</dbReference>
<accession>A0A5B8HAH0</accession>
<dbReference type="GO" id="GO:0005634">
    <property type="term" value="C:nucleus"/>
    <property type="evidence" value="ECO:0007669"/>
    <property type="project" value="UniProtKB-SubCell"/>
</dbReference>
<dbReference type="SUPFAM" id="SSF101936">
    <property type="entry name" value="DNA-binding pseudobarrel domain"/>
    <property type="match status" value="2"/>
</dbReference>
<dbReference type="EMBL" id="MK414304">
    <property type="protein sequence ID" value="QDX18316.1"/>
    <property type="molecule type" value="mRNA"/>
</dbReference>
<evidence type="ECO:0000313" key="7">
    <source>
        <dbReference type="EMBL" id="QDX18316.1"/>
    </source>
</evidence>
<dbReference type="Pfam" id="PF02362">
    <property type="entry name" value="B3"/>
    <property type="match status" value="2"/>
</dbReference>
<feature type="domain" description="TF-B3" evidence="6">
    <location>
        <begin position="249"/>
        <end position="341"/>
    </location>
</feature>
<feature type="domain" description="TF-B3" evidence="6">
    <location>
        <begin position="16"/>
        <end position="109"/>
    </location>
</feature>